<feature type="domain" description="MD-2-related lipid-recognition" evidence="7">
    <location>
        <begin position="24"/>
        <end position="153"/>
    </location>
</feature>
<dbReference type="GO" id="GO:0032934">
    <property type="term" value="F:sterol binding"/>
    <property type="evidence" value="ECO:0007669"/>
    <property type="project" value="InterPro"/>
</dbReference>
<comment type="similarity">
    <text evidence="2">Belongs to the NPC2 family.</text>
</comment>
<accession>A0A9R1THS2</accession>
<dbReference type="CTD" id="41710"/>
<evidence type="ECO:0000256" key="1">
    <source>
        <dbReference type="ARBA" id="ARBA00004613"/>
    </source>
</evidence>
<comment type="subcellular location">
    <subcellularLocation>
        <location evidence="1">Secreted</location>
    </subcellularLocation>
</comment>
<dbReference type="Pfam" id="PF02221">
    <property type="entry name" value="E1_DerP2_DerF2"/>
    <property type="match status" value="1"/>
</dbReference>
<dbReference type="PANTHER" id="PTHR11306">
    <property type="entry name" value="NIEMANN PICK TYPE C2 PROTEIN NPC2-RELATED"/>
    <property type="match status" value="1"/>
</dbReference>
<dbReference type="GO" id="GO:0005576">
    <property type="term" value="C:extracellular region"/>
    <property type="evidence" value="ECO:0007669"/>
    <property type="project" value="UniProtKB-SubCell"/>
</dbReference>
<gene>
    <name evidence="8" type="primary">ESR16</name>
    <name evidence="10" type="synonym">LOC105270303</name>
    <name evidence="8" type="ORF">g.19937</name>
</gene>
<dbReference type="SMART" id="SM00737">
    <property type="entry name" value="ML"/>
    <property type="match status" value="1"/>
</dbReference>
<evidence type="ECO:0000313" key="8">
    <source>
        <dbReference type="EMBL" id="JAG71349.1"/>
    </source>
</evidence>
<feature type="chain" id="PRO_5044541492" evidence="6">
    <location>
        <begin position="22"/>
        <end position="157"/>
    </location>
</feature>
<dbReference type="PANTHER" id="PTHR11306:SF68">
    <property type="entry name" value="NPC INTRACELLULAR CHOLESTEROL TRANSPORTER 2"/>
    <property type="match status" value="1"/>
</dbReference>
<accession>A0A0C9QLR3</accession>
<keyword evidence="5" id="KW-1015">Disulfide bond</keyword>
<feature type="signal peptide" evidence="6">
    <location>
        <begin position="1"/>
        <end position="21"/>
    </location>
</feature>
<evidence type="ECO:0000256" key="2">
    <source>
        <dbReference type="ARBA" id="ARBA00006370"/>
    </source>
</evidence>
<dbReference type="FunFam" id="2.60.40.770:FF:000001">
    <property type="entry name" value="NPC intracellular cholesterol transporter 2"/>
    <property type="match status" value="1"/>
</dbReference>
<proteinExistence type="inferred from homology"/>
<dbReference type="OrthoDB" id="6332846at2759"/>
<name>A0A0C9QLR3_9HYME</name>
<dbReference type="GO" id="GO:0032367">
    <property type="term" value="P:intracellular cholesterol transport"/>
    <property type="evidence" value="ECO:0007669"/>
    <property type="project" value="InterPro"/>
</dbReference>
<dbReference type="InterPro" id="IPR033916">
    <property type="entry name" value="ML_Npc2-like"/>
</dbReference>
<dbReference type="SUPFAM" id="SSF81296">
    <property type="entry name" value="E set domains"/>
    <property type="match status" value="1"/>
</dbReference>
<dbReference type="InterPro" id="IPR039670">
    <property type="entry name" value="NPC2-like"/>
</dbReference>
<dbReference type="AlphaFoldDB" id="A0A0C9QLR3"/>
<keyword evidence="9" id="KW-1185">Reference proteome</keyword>
<sequence length="157" mass="17023">MFGKTTLVFTTVLCLIALGDSTDVKQCANGGGNTIKSTVITECDEPPCELKRGTRVEIEQKFVPDRDVKSLKTSVHATILGLPLPFVGVDGSDACNHVYDAQGNVAGCPLKAGTEYHYKNGFPVRKIYPKVSLDVYWALVEDGNPITCFEVPSKIID</sequence>
<evidence type="ECO:0000313" key="10">
    <source>
        <dbReference type="RefSeq" id="XP_011309457.1"/>
    </source>
</evidence>
<protein>
    <submittedName>
        <fullName evidence="8">ESR16 protein</fullName>
    </submittedName>
    <submittedName>
        <fullName evidence="10">Ecdysteroid-regulated 16 kDa protein</fullName>
    </submittedName>
</protein>
<evidence type="ECO:0000259" key="7">
    <source>
        <dbReference type="SMART" id="SM00737"/>
    </source>
</evidence>
<dbReference type="GeneID" id="105270303"/>
<dbReference type="RefSeq" id="XP_011309457.1">
    <property type="nucleotide sequence ID" value="XM_011311155.1"/>
</dbReference>
<organism evidence="8">
    <name type="scientific">Fopius arisanus</name>
    <dbReference type="NCBI Taxonomy" id="64838"/>
    <lineage>
        <taxon>Eukaryota</taxon>
        <taxon>Metazoa</taxon>
        <taxon>Ecdysozoa</taxon>
        <taxon>Arthropoda</taxon>
        <taxon>Hexapoda</taxon>
        <taxon>Insecta</taxon>
        <taxon>Pterygota</taxon>
        <taxon>Neoptera</taxon>
        <taxon>Endopterygota</taxon>
        <taxon>Hymenoptera</taxon>
        <taxon>Apocrita</taxon>
        <taxon>Ichneumonoidea</taxon>
        <taxon>Braconidae</taxon>
        <taxon>Opiinae</taxon>
        <taxon>Fopius</taxon>
    </lineage>
</organism>
<keyword evidence="3" id="KW-0964">Secreted</keyword>
<dbReference type="KEGG" id="fas:105270303"/>
<reference evidence="8" key="1">
    <citation type="submission" date="2015-01" db="EMBL/GenBank/DDBJ databases">
        <title>Transcriptome Assembly of Fopius arisanus.</title>
        <authorList>
            <person name="Geib S."/>
        </authorList>
    </citation>
    <scope>NUCLEOTIDE SEQUENCE</scope>
</reference>
<evidence type="ECO:0000256" key="4">
    <source>
        <dbReference type="ARBA" id="ARBA00022729"/>
    </source>
</evidence>
<dbReference type="InterPro" id="IPR003172">
    <property type="entry name" value="ML_dom"/>
</dbReference>
<evidence type="ECO:0000256" key="3">
    <source>
        <dbReference type="ARBA" id="ARBA00022525"/>
    </source>
</evidence>
<evidence type="ECO:0000256" key="6">
    <source>
        <dbReference type="SAM" id="SignalP"/>
    </source>
</evidence>
<dbReference type="InterPro" id="IPR014756">
    <property type="entry name" value="Ig_E-set"/>
</dbReference>
<dbReference type="CDD" id="cd00916">
    <property type="entry name" value="Npc2_like"/>
    <property type="match status" value="1"/>
</dbReference>
<keyword evidence="4 6" id="KW-0732">Signal</keyword>
<evidence type="ECO:0000256" key="5">
    <source>
        <dbReference type="ARBA" id="ARBA00023157"/>
    </source>
</evidence>
<evidence type="ECO:0000313" key="9">
    <source>
        <dbReference type="Proteomes" id="UP000694866"/>
    </source>
</evidence>
<dbReference type="EMBL" id="GBYB01001582">
    <property type="protein sequence ID" value="JAG71349.1"/>
    <property type="molecule type" value="Transcribed_RNA"/>
</dbReference>
<reference evidence="10" key="2">
    <citation type="submission" date="2025-04" db="UniProtKB">
        <authorList>
            <consortium name="RefSeq"/>
        </authorList>
    </citation>
    <scope>IDENTIFICATION</scope>
    <source>
        <strain evidence="10">USDA-PBARC FA_bdor</strain>
        <tissue evidence="10">Whole organism</tissue>
    </source>
</reference>
<dbReference type="Proteomes" id="UP000694866">
    <property type="component" value="Unplaced"/>
</dbReference>
<dbReference type="Gene3D" id="2.60.40.770">
    <property type="match status" value="1"/>
</dbReference>